<name>A0A6J8E4F3_MYTCO</name>
<feature type="transmembrane region" description="Helical" evidence="1">
    <location>
        <begin position="288"/>
        <end position="309"/>
    </location>
</feature>
<protein>
    <submittedName>
        <fullName evidence="2">Uncharacterized protein</fullName>
    </submittedName>
</protein>
<dbReference type="AlphaFoldDB" id="A0A6J8E4F3"/>
<reference evidence="2 3" key="1">
    <citation type="submission" date="2020-06" db="EMBL/GenBank/DDBJ databases">
        <authorList>
            <person name="Li R."/>
            <person name="Bekaert M."/>
        </authorList>
    </citation>
    <scope>NUCLEOTIDE SEQUENCE [LARGE SCALE GENOMIC DNA]</scope>
    <source>
        <strain evidence="3">wild</strain>
    </source>
</reference>
<dbReference type="Pfam" id="PF08477">
    <property type="entry name" value="Roc"/>
    <property type="match status" value="1"/>
</dbReference>
<dbReference type="Gene3D" id="3.40.50.300">
    <property type="entry name" value="P-loop containing nucleotide triphosphate hydrolases"/>
    <property type="match status" value="1"/>
</dbReference>
<keyword evidence="1" id="KW-1133">Transmembrane helix</keyword>
<sequence>MDIETMLKSNVDLQDKEEYATLLLWDFAGDEEFYHTHQTFLSSGAIYLVVTKLNEADDKNAQDLFQLWMDSIHCYSRLEEDKSNSDDSKSSDDLDPPVVIVGTWKDAVTSDVEEIDDAYRENIFKFTENMSEDELRHIRQEYFISNTEDDPSVFQQIREDILNLARKIKTWNKIKAQLLCESELENKNNSCCFPNCRMDCVQLCPEEYFLIHNNSKVLCSRKGEIEDIQMFNTHFSGKPFCARTCPDGFQASVFTCIECKTPCNVQKLVKFSNTTETHTKHKTFEMKIIAVVSSVAVVAIVAIVISVIVCCLEKNDTLHRGTEQTKHINREASEIELGNKNGVKLADSENVEDPDGRRRMVNGYVTDPTTGIKVSLMLVL</sequence>
<gene>
    <name evidence="2" type="ORF">MCOR_47732</name>
</gene>
<accession>A0A6J8E4F3</accession>
<dbReference type="Proteomes" id="UP000507470">
    <property type="component" value="Unassembled WGS sequence"/>
</dbReference>
<dbReference type="OrthoDB" id="5962960at2759"/>
<evidence type="ECO:0000313" key="2">
    <source>
        <dbReference type="EMBL" id="CAC5415006.1"/>
    </source>
</evidence>
<dbReference type="InterPro" id="IPR027417">
    <property type="entry name" value="P-loop_NTPase"/>
</dbReference>
<evidence type="ECO:0000313" key="3">
    <source>
        <dbReference type="Proteomes" id="UP000507470"/>
    </source>
</evidence>
<keyword evidence="1" id="KW-0812">Transmembrane</keyword>
<organism evidence="2 3">
    <name type="scientific">Mytilus coruscus</name>
    <name type="common">Sea mussel</name>
    <dbReference type="NCBI Taxonomy" id="42192"/>
    <lineage>
        <taxon>Eukaryota</taxon>
        <taxon>Metazoa</taxon>
        <taxon>Spiralia</taxon>
        <taxon>Lophotrochozoa</taxon>
        <taxon>Mollusca</taxon>
        <taxon>Bivalvia</taxon>
        <taxon>Autobranchia</taxon>
        <taxon>Pteriomorphia</taxon>
        <taxon>Mytilida</taxon>
        <taxon>Mytiloidea</taxon>
        <taxon>Mytilidae</taxon>
        <taxon>Mytilinae</taxon>
        <taxon>Mytilus</taxon>
    </lineage>
</organism>
<dbReference type="EMBL" id="CACVKT020008375">
    <property type="protein sequence ID" value="CAC5415006.1"/>
    <property type="molecule type" value="Genomic_DNA"/>
</dbReference>
<proteinExistence type="predicted"/>
<keyword evidence="3" id="KW-1185">Reference proteome</keyword>
<evidence type="ECO:0000256" key="1">
    <source>
        <dbReference type="SAM" id="Phobius"/>
    </source>
</evidence>
<keyword evidence="1" id="KW-0472">Membrane</keyword>
<dbReference type="Gene3D" id="3.30.70.1390">
    <property type="entry name" value="ROC domain from the Parkinson's disease-associated leucine-rich repeat kinase 2"/>
    <property type="match status" value="1"/>
</dbReference>